<reference evidence="2" key="4">
    <citation type="submission" date="2017-01" db="UniProtKB">
        <authorList>
            <consortium name="EnsemblFungi"/>
        </authorList>
    </citation>
    <scope>IDENTIFICATION</scope>
    <source>
        <strain evidence="2">PH-1 / ATCC MYA-4620 / FGSC 9075 / NRRL 31084</strain>
    </source>
</reference>
<gene>
    <name evidence="2" type="primary">FG11323.1</name>
    <name evidence="1" type="ORF">FGRAMPH1_01T21779</name>
</gene>
<dbReference type="KEGG" id="fgr:FGSG_11323"/>
<dbReference type="InParanoid" id="I1S3E5"/>
<name>I1S3E5_GIBZE</name>
<sequence length="117" mass="13807">MAVNGRIQRQENSQKEWRRMFMLMLPSFSFHIAWYWETECPDNGHATSQLLHRCSLAIPTQSQYRKGLSVTLKQGCRTNSHPSNEQRLWWYQMQGLCAEIPVDHRVQHHHQISLGGF</sequence>
<dbReference type="RefSeq" id="XP_011325921.1">
    <property type="nucleotide sequence ID" value="XM_011327619.1"/>
</dbReference>
<keyword evidence="3" id="KW-1185">Reference proteome</keyword>
<evidence type="ECO:0000313" key="1">
    <source>
        <dbReference type="EMBL" id="CEF87396.1"/>
    </source>
</evidence>
<dbReference type="Proteomes" id="UP000070720">
    <property type="component" value="Chromosome 3"/>
</dbReference>
<accession>I1S3E5</accession>
<accession>A0A098DZW2</accession>
<evidence type="ECO:0000313" key="3">
    <source>
        <dbReference type="Proteomes" id="UP000070720"/>
    </source>
</evidence>
<dbReference type="AlphaFoldDB" id="I1S3E5"/>
<dbReference type="EMBL" id="HG970334">
    <property type="protein sequence ID" value="CEF87396.1"/>
    <property type="molecule type" value="Genomic_DNA"/>
</dbReference>
<evidence type="ECO:0000313" key="2">
    <source>
        <dbReference type="EnsemblFungi" id="CEF87396"/>
    </source>
</evidence>
<dbReference type="VEuPathDB" id="FungiDB:FGRAMPH1_01G21779"/>
<dbReference type="HOGENOM" id="CLU_2085054_0_0_1"/>
<dbReference type="EnsemblFungi" id="CEF87396">
    <property type="protein sequence ID" value="CEF87396"/>
    <property type="gene ID" value="FGRRES_11323"/>
</dbReference>
<organism evidence="1 3">
    <name type="scientific">Gibberella zeae (strain ATCC MYA-4620 / CBS 123657 / FGSC 9075 / NRRL 31084 / PH-1)</name>
    <name type="common">Wheat head blight fungus</name>
    <name type="synonym">Fusarium graminearum</name>
    <dbReference type="NCBI Taxonomy" id="229533"/>
    <lineage>
        <taxon>Eukaryota</taxon>
        <taxon>Fungi</taxon>
        <taxon>Dikarya</taxon>
        <taxon>Ascomycota</taxon>
        <taxon>Pezizomycotina</taxon>
        <taxon>Sordariomycetes</taxon>
        <taxon>Hypocreomycetidae</taxon>
        <taxon>Hypocreales</taxon>
        <taxon>Nectriaceae</taxon>
        <taxon>Fusarium</taxon>
    </lineage>
</organism>
<reference evidence="2 3" key="2">
    <citation type="journal article" date="2010" name="Nature">
        <title>Comparative genomics reveals mobile pathogenicity chromosomes in Fusarium.</title>
        <authorList>
            <person name="Ma L.J."/>
            <person name="van der Does H.C."/>
            <person name="Borkovich K.A."/>
            <person name="Coleman J.J."/>
            <person name="Daboussi M.J."/>
            <person name="Di Pietro A."/>
            <person name="Dufresne M."/>
            <person name="Freitag M."/>
            <person name="Grabherr M."/>
            <person name="Henrissat B."/>
            <person name="Houterman P.M."/>
            <person name="Kang S."/>
            <person name="Shim W.B."/>
            <person name="Woloshuk C."/>
            <person name="Xie X."/>
            <person name="Xu J.R."/>
            <person name="Antoniw J."/>
            <person name="Baker S.E."/>
            <person name="Bluhm B.H."/>
            <person name="Breakspear A."/>
            <person name="Brown D.W."/>
            <person name="Butchko R.A."/>
            <person name="Chapman S."/>
            <person name="Coulson R."/>
            <person name="Coutinho P.M."/>
            <person name="Danchin E.G."/>
            <person name="Diener A."/>
            <person name="Gale L.R."/>
            <person name="Gardiner D.M."/>
            <person name="Goff S."/>
            <person name="Hammond-Kosack K.E."/>
            <person name="Hilburn K."/>
            <person name="Hua-Van A."/>
            <person name="Jonkers W."/>
            <person name="Kazan K."/>
            <person name="Kodira C.D."/>
            <person name="Koehrsen M."/>
            <person name="Kumar L."/>
            <person name="Lee Y.H."/>
            <person name="Li L."/>
            <person name="Manners J.M."/>
            <person name="Miranda-Saavedra D."/>
            <person name="Mukherjee M."/>
            <person name="Park G."/>
            <person name="Park J."/>
            <person name="Park S.Y."/>
            <person name="Proctor R.H."/>
            <person name="Regev A."/>
            <person name="Ruiz-Roldan M.C."/>
            <person name="Sain D."/>
            <person name="Sakthikumar S."/>
            <person name="Sykes S."/>
            <person name="Schwartz D.C."/>
            <person name="Turgeon B.G."/>
            <person name="Wapinski I."/>
            <person name="Yoder O."/>
            <person name="Young S."/>
            <person name="Zeng Q."/>
            <person name="Zhou S."/>
            <person name="Galagan J."/>
            <person name="Cuomo C.A."/>
            <person name="Kistler H.C."/>
            <person name="Rep M."/>
        </authorList>
    </citation>
    <scope>GENOME REANNOTATION</scope>
    <source>
        <strain evidence="3">ATCC MYA-4620 / CBS 123657 / FGSC 9075 / NRRL 31084 / PH-1</strain>
        <strain evidence="2">PH-1 / ATCC MYA-4620 / FGSC 9075 / NRRL 31084</strain>
    </source>
</reference>
<reference evidence="2 3" key="1">
    <citation type="journal article" date="2007" name="Science">
        <title>The Fusarium graminearum genome reveals a link between localized polymorphism and pathogen specialization.</title>
        <authorList>
            <person name="Cuomo C.A."/>
            <person name="Gueldener U."/>
            <person name="Xu J.-R."/>
            <person name="Trail F."/>
            <person name="Turgeon B.G."/>
            <person name="Di Pietro A."/>
            <person name="Walton J.D."/>
            <person name="Ma L.-J."/>
            <person name="Baker S.E."/>
            <person name="Rep M."/>
            <person name="Adam G."/>
            <person name="Antoniw J."/>
            <person name="Baldwin T."/>
            <person name="Calvo S.E."/>
            <person name="Chang Y.-L."/>
            <person name="DeCaprio D."/>
            <person name="Gale L.R."/>
            <person name="Gnerre S."/>
            <person name="Goswami R.S."/>
            <person name="Hammond-Kosack K."/>
            <person name="Harris L.J."/>
            <person name="Hilburn K."/>
            <person name="Kennell J.C."/>
            <person name="Kroken S."/>
            <person name="Magnuson J.K."/>
            <person name="Mannhaupt G."/>
            <person name="Mauceli E.W."/>
            <person name="Mewes H.-W."/>
            <person name="Mitterbauer R."/>
            <person name="Muehlbauer G."/>
            <person name="Muensterkoetter M."/>
            <person name="Nelson D."/>
            <person name="O'Donnell K."/>
            <person name="Ouellet T."/>
            <person name="Qi W."/>
            <person name="Quesneville H."/>
            <person name="Roncero M.I.G."/>
            <person name="Seong K.-Y."/>
            <person name="Tetko I.V."/>
            <person name="Urban M."/>
            <person name="Waalwijk C."/>
            <person name="Ward T.J."/>
            <person name="Yao J."/>
            <person name="Birren B.W."/>
            <person name="Kistler H.C."/>
        </authorList>
    </citation>
    <scope>NUCLEOTIDE SEQUENCE [LARGE SCALE GENOMIC DNA]</scope>
    <source>
        <strain evidence="3">ATCC MYA-4620 / CBS 123657 / FGSC 9075 / NRRL 31084 / PH-1</strain>
        <strain evidence="2">PH-1 / ATCC MYA-4620 / FGSC 9075 / NRRL 31084</strain>
    </source>
</reference>
<proteinExistence type="predicted"/>
<reference evidence="1 3" key="3">
    <citation type="journal article" date="2015" name="BMC Genomics">
        <title>The completed genome sequence of the pathogenic ascomycete fungus Fusarium graminearum.</title>
        <authorList>
            <person name="King R."/>
            <person name="Urban M."/>
            <person name="Hammond-Kosack M.C."/>
            <person name="Hassani-Pak K."/>
            <person name="Hammond-Kosack K.E."/>
        </authorList>
    </citation>
    <scope>NUCLEOTIDE SEQUENCE [LARGE SCALE GENOMIC DNA]</scope>
    <source>
        <strain evidence="3">ATCC MYA-4620 / CBS 123657 / FGSC 9075 / NRRL 31084 / PH-1</strain>
        <strain evidence="1">PH-1</strain>
    </source>
</reference>
<protein>
    <submittedName>
        <fullName evidence="1">Chromosome 3, complete genome</fullName>
    </submittedName>
</protein>